<dbReference type="Proteomes" id="UP000003150">
    <property type="component" value="Unassembled WGS sequence"/>
</dbReference>
<dbReference type="HOGENOM" id="CLU_3179188_0_0_11"/>
<evidence type="ECO:0000313" key="2">
    <source>
        <dbReference type="Proteomes" id="UP000003150"/>
    </source>
</evidence>
<protein>
    <submittedName>
        <fullName evidence="1">Uncharacterized protein</fullName>
    </submittedName>
</protein>
<evidence type="ECO:0000313" key="1">
    <source>
        <dbReference type="EMBL" id="EFF78917.1"/>
    </source>
</evidence>
<sequence length="46" mass="4838">MLGEFLRANRPCAGLGCSAAHFRLAEVGGFAALEAGWLRVVGVSYL</sequence>
<gene>
    <name evidence="1" type="ORF">HMPREF0970_02184</name>
</gene>
<organism evidence="1 2">
    <name type="scientific">Schaalia odontolytica F0309</name>
    <dbReference type="NCBI Taxonomy" id="649742"/>
    <lineage>
        <taxon>Bacteria</taxon>
        <taxon>Bacillati</taxon>
        <taxon>Actinomycetota</taxon>
        <taxon>Actinomycetes</taxon>
        <taxon>Actinomycetales</taxon>
        <taxon>Actinomycetaceae</taxon>
        <taxon>Schaalia</taxon>
    </lineage>
</organism>
<proteinExistence type="predicted"/>
<comment type="caution">
    <text evidence="1">The sequence shown here is derived from an EMBL/GenBank/DDBJ whole genome shotgun (WGS) entry which is preliminary data.</text>
</comment>
<dbReference type="AlphaFoldDB" id="D4U1T1"/>
<reference evidence="1 2" key="1">
    <citation type="submission" date="2009-10" db="EMBL/GenBank/DDBJ databases">
        <authorList>
            <person name="Weinstock G."/>
            <person name="Sodergren E."/>
            <person name="Clifton S."/>
            <person name="Fulton L."/>
            <person name="Fulton B."/>
            <person name="Courtney L."/>
            <person name="Fronick C."/>
            <person name="Harrison M."/>
            <person name="Strong C."/>
            <person name="Farmer C."/>
            <person name="Delahaunty K."/>
            <person name="Markovic C."/>
            <person name="Hall O."/>
            <person name="Minx P."/>
            <person name="Tomlinson C."/>
            <person name="Mitreva M."/>
            <person name="Nelson J."/>
            <person name="Hou S."/>
            <person name="Wollam A."/>
            <person name="Pepin K.H."/>
            <person name="Johnson M."/>
            <person name="Bhonagiri V."/>
            <person name="Nash W.E."/>
            <person name="Warren W."/>
            <person name="Chinwalla A."/>
            <person name="Mardis E.R."/>
            <person name="Wilson R.K."/>
        </authorList>
    </citation>
    <scope>NUCLEOTIDE SEQUENCE [LARGE SCALE GENOMIC DNA]</scope>
    <source>
        <strain evidence="1 2">F0309</strain>
    </source>
</reference>
<accession>D4U1T1</accession>
<name>D4U1T1_9ACTO</name>
<dbReference type="EMBL" id="ACYT02000078">
    <property type="protein sequence ID" value="EFF78917.1"/>
    <property type="molecule type" value="Genomic_DNA"/>
</dbReference>